<dbReference type="AlphaFoldDB" id="A0A4S4ASY2"/>
<keyword evidence="1" id="KW-0812">Transmembrane</keyword>
<evidence type="ECO:0000259" key="2">
    <source>
        <dbReference type="Pfam" id="PF04773"/>
    </source>
</evidence>
<dbReference type="RefSeq" id="WP_136349433.1">
    <property type="nucleotide sequence ID" value="NZ_SSOC01000006.1"/>
</dbReference>
<dbReference type="Proteomes" id="UP000308430">
    <property type="component" value="Unassembled WGS sequence"/>
</dbReference>
<dbReference type="InterPro" id="IPR006860">
    <property type="entry name" value="FecR"/>
</dbReference>
<dbReference type="GO" id="GO:0016989">
    <property type="term" value="F:sigma factor antagonist activity"/>
    <property type="evidence" value="ECO:0007669"/>
    <property type="project" value="TreeGrafter"/>
</dbReference>
<proteinExistence type="predicted"/>
<dbReference type="EMBL" id="SSOC01000006">
    <property type="protein sequence ID" value="THF62952.1"/>
    <property type="molecule type" value="Genomic_DNA"/>
</dbReference>
<comment type="caution">
    <text evidence="3">The sequence shown here is derived from an EMBL/GenBank/DDBJ whole genome shotgun (WGS) entry which is preliminary data.</text>
</comment>
<accession>A0A4S4ASY2</accession>
<organism evidence="3 4">
    <name type="scientific">Pseudothauera nasutitermitis</name>
    <dbReference type="NCBI Taxonomy" id="2565930"/>
    <lineage>
        <taxon>Bacteria</taxon>
        <taxon>Pseudomonadati</taxon>
        <taxon>Pseudomonadota</taxon>
        <taxon>Betaproteobacteria</taxon>
        <taxon>Rhodocyclales</taxon>
        <taxon>Zoogloeaceae</taxon>
        <taxon>Pseudothauera</taxon>
    </lineage>
</organism>
<evidence type="ECO:0000313" key="3">
    <source>
        <dbReference type="EMBL" id="THF62952.1"/>
    </source>
</evidence>
<keyword evidence="1" id="KW-0472">Membrane</keyword>
<reference evidence="3 4" key="1">
    <citation type="submission" date="2019-04" db="EMBL/GenBank/DDBJ databases">
        <title>Azoarcus nasutitermitis sp. nov. isolated from termite nest.</title>
        <authorList>
            <person name="Lin S.-Y."/>
            <person name="Hameed A."/>
            <person name="Hsu Y.-H."/>
            <person name="Young C.-C."/>
        </authorList>
    </citation>
    <scope>NUCLEOTIDE SEQUENCE [LARGE SCALE GENOMIC DNA]</scope>
    <source>
        <strain evidence="3 4">CC-YHH838</strain>
    </source>
</reference>
<keyword evidence="1" id="KW-1133">Transmembrane helix</keyword>
<sequence length="340" mass="37236">MNTTSTQIDERLVEKALRLIARAAVEPPESACRAQAELMRWQKRSPENAAACEEARARWQMLGTLAPELREQFARPDAVLPRPGRRQLLGLLFTGGAVGLLGGGAWWYRQHETLVARHYFNETREALLAELPDGAGGLPGSRVQLAPATRLQVNLSRALRAADLQTGEAYFAVARDAARPFRVRTRAGDIEVLGTAFSVTDRGGAVDIAVEHGHVRFTPRADGLNRLPLLGPSAIDLYGGQALAVRDGRPGAVRTVRAEQIAPWRDGWLIFDDTRLAEALPTINAYRQQPIVLADARVGALRLTGRFRAQDQRGLLQALPAILPLHVETLDDGGVRLRAR</sequence>
<dbReference type="PIRSF" id="PIRSF018266">
    <property type="entry name" value="FecR"/>
    <property type="match status" value="1"/>
</dbReference>
<evidence type="ECO:0000313" key="4">
    <source>
        <dbReference type="Proteomes" id="UP000308430"/>
    </source>
</evidence>
<dbReference type="PANTHER" id="PTHR30273">
    <property type="entry name" value="PERIPLASMIC SIGNAL SENSOR AND SIGMA FACTOR ACTIVATOR FECR-RELATED"/>
    <property type="match status" value="1"/>
</dbReference>
<gene>
    <name evidence="3" type="ORF">E6C76_16960</name>
</gene>
<dbReference type="PANTHER" id="PTHR30273:SF2">
    <property type="entry name" value="PROTEIN FECR"/>
    <property type="match status" value="1"/>
</dbReference>
<dbReference type="Gene3D" id="2.60.120.1440">
    <property type="match status" value="1"/>
</dbReference>
<keyword evidence="4" id="KW-1185">Reference proteome</keyword>
<name>A0A4S4ASY2_9RHOO</name>
<feature type="transmembrane region" description="Helical" evidence="1">
    <location>
        <begin position="88"/>
        <end position="108"/>
    </location>
</feature>
<dbReference type="Pfam" id="PF04773">
    <property type="entry name" value="FecR"/>
    <property type="match status" value="1"/>
</dbReference>
<dbReference type="OrthoDB" id="1100567at2"/>
<evidence type="ECO:0000256" key="1">
    <source>
        <dbReference type="SAM" id="Phobius"/>
    </source>
</evidence>
<dbReference type="InterPro" id="IPR012373">
    <property type="entry name" value="Ferrdict_sens_TM"/>
</dbReference>
<feature type="domain" description="FecR protein" evidence="2">
    <location>
        <begin position="140"/>
        <end position="216"/>
    </location>
</feature>
<protein>
    <submittedName>
        <fullName evidence="3">Iron dicitrate transport regulator FecR</fullName>
    </submittedName>
</protein>
<dbReference type="Gene3D" id="3.55.50.30">
    <property type="match status" value="1"/>
</dbReference>